<name>A0A0A9GBJ6_ARUDO</name>
<organism evidence="1">
    <name type="scientific">Arundo donax</name>
    <name type="common">Giant reed</name>
    <name type="synonym">Donax arundinaceus</name>
    <dbReference type="NCBI Taxonomy" id="35708"/>
    <lineage>
        <taxon>Eukaryota</taxon>
        <taxon>Viridiplantae</taxon>
        <taxon>Streptophyta</taxon>
        <taxon>Embryophyta</taxon>
        <taxon>Tracheophyta</taxon>
        <taxon>Spermatophyta</taxon>
        <taxon>Magnoliopsida</taxon>
        <taxon>Liliopsida</taxon>
        <taxon>Poales</taxon>
        <taxon>Poaceae</taxon>
        <taxon>PACMAD clade</taxon>
        <taxon>Arundinoideae</taxon>
        <taxon>Arundineae</taxon>
        <taxon>Arundo</taxon>
    </lineage>
</organism>
<evidence type="ECO:0000313" key="1">
    <source>
        <dbReference type="EMBL" id="JAE18038.1"/>
    </source>
</evidence>
<reference evidence="1" key="2">
    <citation type="journal article" date="2015" name="Data Brief">
        <title>Shoot transcriptome of the giant reed, Arundo donax.</title>
        <authorList>
            <person name="Barrero R.A."/>
            <person name="Guerrero F.D."/>
            <person name="Moolhuijzen P."/>
            <person name="Goolsby J.A."/>
            <person name="Tidwell J."/>
            <person name="Bellgard S.E."/>
            <person name="Bellgard M.I."/>
        </authorList>
    </citation>
    <scope>NUCLEOTIDE SEQUENCE</scope>
    <source>
        <tissue evidence="1">Shoot tissue taken approximately 20 cm above the soil surface</tissue>
    </source>
</reference>
<proteinExistence type="predicted"/>
<accession>A0A0A9GBJ6</accession>
<dbReference type="AlphaFoldDB" id="A0A0A9GBJ6"/>
<dbReference type="EMBL" id="GBRH01179858">
    <property type="protein sequence ID" value="JAE18038.1"/>
    <property type="molecule type" value="Transcribed_RNA"/>
</dbReference>
<sequence>MQLAYSPHNLLPFSPRPTISASHAAYSPRAESANCQRQDRPFALPFT</sequence>
<reference evidence="1" key="1">
    <citation type="submission" date="2014-09" db="EMBL/GenBank/DDBJ databases">
        <authorList>
            <person name="Magalhaes I.L.F."/>
            <person name="Oliveira U."/>
            <person name="Santos F.R."/>
            <person name="Vidigal T.H.D.A."/>
            <person name="Brescovit A.D."/>
            <person name="Santos A.J."/>
        </authorList>
    </citation>
    <scope>NUCLEOTIDE SEQUENCE</scope>
    <source>
        <tissue evidence="1">Shoot tissue taken approximately 20 cm above the soil surface</tissue>
    </source>
</reference>
<protein>
    <submittedName>
        <fullName evidence="1">Uncharacterized protein</fullName>
    </submittedName>
</protein>